<sequence length="72" mass="8328">MSFRMSFTEGVSTVSVEAVVGRSVALPCDIEPATREDRIYMVLWFRESAGKPMYRKLLVMKQSNDRRSSFIY</sequence>
<evidence type="ECO:0000313" key="1">
    <source>
        <dbReference type="EMBL" id="KAG8237867.1"/>
    </source>
</evidence>
<dbReference type="EMBL" id="KZ309233">
    <property type="protein sequence ID" value="KAG8237867.1"/>
    <property type="molecule type" value="Genomic_DNA"/>
</dbReference>
<evidence type="ECO:0000313" key="2">
    <source>
        <dbReference type="Proteomes" id="UP000792457"/>
    </source>
</evidence>
<dbReference type="Gene3D" id="2.60.40.10">
    <property type="entry name" value="Immunoglobulins"/>
    <property type="match status" value="1"/>
</dbReference>
<dbReference type="AlphaFoldDB" id="A0A8K0KNF7"/>
<proteinExistence type="predicted"/>
<name>A0A8K0KNF7_LADFU</name>
<protein>
    <submittedName>
        <fullName evidence="1">Uncharacterized protein</fullName>
    </submittedName>
</protein>
<dbReference type="Proteomes" id="UP000792457">
    <property type="component" value="Unassembled WGS sequence"/>
</dbReference>
<accession>A0A8K0KNF7</accession>
<gene>
    <name evidence="1" type="ORF">J437_LFUL017976</name>
</gene>
<reference evidence="1" key="1">
    <citation type="submission" date="2013-04" db="EMBL/GenBank/DDBJ databases">
        <authorList>
            <person name="Qu J."/>
            <person name="Murali S.C."/>
            <person name="Bandaranaike D."/>
            <person name="Bellair M."/>
            <person name="Blankenburg K."/>
            <person name="Chao H."/>
            <person name="Dinh H."/>
            <person name="Doddapaneni H."/>
            <person name="Downs B."/>
            <person name="Dugan-Rocha S."/>
            <person name="Elkadiri S."/>
            <person name="Gnanaolivu R.D."/>
            <person name="Hernandez B."/>
            <person name="Javaid M."/>
            <person name="Jayaseelan J.C."/>
            <person name="Lee S."/>
            <person name="Li M."/>
            <person name="Ming W."/>
            <person name="Munidasa M."/>
            <person name="Muniz J."/>
            <person name="Nguyen L."/>
            <person name="Ongeri F."/>
            <person name="Osuji N."/>
            <person name="Pu L.-L."/>
            <person name="Puazo M."/>
            <person name="Qu C."/>
            <person name="Quiroz J."/>
            <person name="Raj R."/>
            <person name="Weissenberger G."/>
            <person name="Xin Y."/>
            <person name="Zou X."/>
            <person name="Han Y."/>
            <person name="Richards S."/>
            <person name="Worley K."/>
            <person name="Muzny D."/>
            <person name="Gibbs R."/>
        </authorList>
    </citation>
    <scope>NUCLEOTIDE SEQUENCE</scope>
    <source>
        <strain evidence="1">Sampled in the wild</strain>
    </source>
</reference>
<organism evidence="1 2">
    <name type="scientific">Ladona fulva</name>
    <name type="common">Scarce chaser dragonfly</name>
    <name type="synonym">Libellula fulva</name>
    <dbReference type="NCBI Taxonomy" id="123851"/>
    <lineage>
        <taxon>Eukaryota</taxon>
        <taxon>Metazoa</taxon>
        <taxon>Ecdysozoa</taxon>
        <taxon>Arthropoda</taxon>
        <taxon>Hexapoda</taxon>
        <taxon>Insecta</taxon>
        <taxon>Pterygota</taxon>
        <taxon>Palaeoptera</taxon>
        <taxon>Odonata</taxon>
        <taxon>Epiprocta</taxon>
        <taxon>Anisoptera</taxon>
        <taxon>Libelluloidea</taxon>
        <taxon>Libellulidae</taxon>
        <taxon>Ladona</taxon>
    </lineage>
</organism>
<dbReference type="OrthoDB" id="10055806at2759"/>
<dbReference type="InterPro" id="IPR036179">
    <property type="entry name" value="Ig-like_dom_sf"/>
</dbReference>
<comment type="caution">
    <text evidence="1">The sequence shown here is derived from an EMBL/GenBank/DDBJ whole genome shotgun (WGS) entry which is preliminary data.</text>
</comment>
<keyword evidence="2" id="KW-1185">Reference proteome</keyword>
<dbReference type="InterPro" id="IPR013783">
    <property type="entry name" value="Ig-like_fold"/>
</dbReference>
<reference evidence="1" key="2">
    <citation type="submission" date="2017-10" db="EMBL/GenBank/DDBJ databases">
        <title>Ladona fulva Genome sequencing and assembly.</title>
        <authorList>
            <person name="Murali S."/>
            <person name="Richards S."/>
            <person name="Bandaranaike D."/>
            <person name="Bellair M."/>
            <person name="Blankenburg K."/>
            <person name="Chao H."/>
            <person name="Dinh H."/>
            <person name="Doddapaneni H."/>
            <person name="Dugan-Rocha S."/>
            <person name="Elkadiri S."/>
            <person name="Gnanaolivu R."/>
            <person name="Hernandez B."/>
            <person name="Skinner E."/>
            <person name="Javaid M."/>
            <person name="Lee S."/>
            <person name="Li M."/>
            <person name="Ming W."/>
            <person name="Munidasa M."/>
            <person name="Muniz J."/>
            <person name="Nguyen L."/>
            <person name="Hughes D."/>
            <person name="Osuji N."/>
            <person name="Pu L.-L."/>
            <person name="Puazo M."/>
            <person name="Qu C."/>
            <person name="Quiroz J."/>
            <person name="Raj R."/>
            <person name="Weissenberger G."/>
            <person name="Xin Y."/>
            <person name="Zou X."/>
            <person name="Han Y."/>
            <person name="Worley K."/>
            <person name="Muzny D."/>
            <person name="Gibbs R."/>
        </authorList>
    </citation>
    <scope>NUCLEOTIDE SEQUENCE</scope>
    <source>
        <strain evidence="1">Sampled in the wild</strain>
    </source>
</reference>
<dbReference type="SUPFAM" id="SSF48726">
    <property type="entry name" value="Immunoglobulin"/>
    <property type="match status" value="1"/>
</dbReference>